<keyword evidence="2" id="KW-1185">Reference proteome</keyword>
<dbReference type="AlphaFoldDB" id="A0A7G6E4J9"/>
<evidence type="ECO:0008006" key="3">
    <source>
        <dbReference type="Google" id="ProtNLM"/>
    </source>
</evidence>
<dbReference type="KEGG" id="tfr:BR63_12205"/>
<organism evidence="1 2">
    <name type="scientific">Thermanaerosceptrum fracticalcis</name>
    <dbReference type="NCBI Taxonomy" id="1712410"/>
    <lineage>
        <taxon>Bacteria</taxon>
        <taxon>Bacillati</taxon>
        <taxon>Bacillota</taxon>
        <taxon>Clostridia</taxon>
        <taxon>Eubacteriales</taxon>
        <taxon>Peptococcaceae</taxon>
        <taxon>Thermanaerosceptrum</taxon>
    </lineage>
</organism>
<accession>A0A7G6E4J9</accession>
<name>A0A7G6E4J9_THEFR</name>
<dbReference type="Proteomes" id="UP000515847">
    <property type="component" value="Chromosome"/>
</dbReference>
<proteinExistence type="predicted"/>
<dbReference type="SUPFAM" id="SSF53756">
    <property type="entry name" value="UDP-Glycosyltransferase/glycogen phosphorylase"/>
    <property type="match status" value="1"/>
</dbReference>
<dbReference type="RefSeq" id="WP_153802025.1">
    <property type="nucleotide sequence ID" value="NZ_CP045798.1"/>
</dbReference>
<protein>
    <recommendedName>
        <fullName evidence="3">UDP-N-acetylglucosamine 2-epimerase domain-containing protein</fullName>
    </recommendedName>
</protein>
<sequence>MERLDPDVSFALLQLPGNMDHGEDESEFAECMRDWKIPFITLPLVRVSNHKKNVLSKASALYGAIRNLFILNHFIRRNNPKVIVVISDVGNLNTRLLLGLSLGYGKKVLILYNTDVNVTGEKVLQNYWRRNTLIRVFSRFKIAVFLRALLFRGEVPGTFVLGEPICVISEEVKTKLVQTGIPPELIQVMGLPQSVRTERRITDLKRDLGIAAGTKTVAFFTECIDYIYGREYSRELLKILVQTFSTLPPDVVIMIKFHPREDIDFIEEAKALFQESRYRIIDSFNVEEVLAVADLSLAHFSRVLITAALGGRRFLSINWLGERQRTFVLPHESSIIEVTQPAELHGKLCLALTNGQYQASLDRVVKGIAQRYSTTGESPQAILARLLNK</sequence>
<reference evidence="1 2" key="1">
    <citation type="journal article" date="2019" name="Front. Microbiol.">
        <title>Thermoanaerosceptrum fracticalcis gen. nov. sp. nov., a Novel Fumarate-Fermenting Microorganism From a Deep Fractured Carbonate Aquifer of the US Great Basin.</title>
        <authorList>
            <person name="Hamilton-Brehm S.D."/>
            <person name="Stewart L.E."/>
            <person name="Zavarin M."/>
            <person name="Caldwell M."/>
            <person name="Lawson P.A."/>
            <person name="Onstott T.C."/>
            <person name="Grzymski J."/>
            <person name="Neveux I."/>
            <person name="Lollar B.S."/>
            <person name="Russell C.E."/>
            <person name="Moser D.P."/>
        </authorList>
    </citation>
    <scope>NUCLEOTIDE SEQUENCE [LARGE SCALE GENOMIC DNA]</scope>
    <source>
        <strain evidence="1 2">DRI-13</strain>
    </source>
</reference>
<gene>
    <name evidence="1" type="ORF">BR63_12205</name>
</gene>
<evidence type="ECO:0000313" key="2">
    <source>
        <dbReference type="Proteomes" id="UP000515847"/>
    </source>
</evidence>
<evidence type="ECO:0000313" key="1">
    <source>
        <dbReference type="EMBL" id="QNB47003.1"/>
    </source>
</evidence>
<dbReference type="EMBL" id="CP045798">
    <property type="protein sequence ID" value="QNB47003.1"/>
    <property type="molecule type" value="Genomic_DNA"/>
</dbReference>